<dbReference type="EMBL" id="JBHSUA010000021">
    <property type="protein sequence ID" value="MFC6397651.1"/>
    <property type="molecule type" value="Genomic_DNA"/>
</dbReference>
<dbReference type="Pfam" id="PF02361">
    <property type="entry name" value="CbiQ"/>
    <property type="match status" value="1"/>
</dbReference>
<evidence type="ECO:0000256" key="4">
    <source>
        <dbReference type="ARBA" id="ARBA00022989"/>
    </source>
</evidence>
<keyword evidence="3 6" id="KW-0812">Transmembrane</keyword>
<reference evidence="8" key="1">
    <citation type="journal article" date="2019" name="Int. J. Syst. Evol. Microbiol.">
        <title>The Global Catalogue of Microorganisms (GCM) 10K type strain sequencing project: providing services to taxonomists for standard genome sequencing and annotation.</title>
        <authorList>
            <consortium name="The Broad Institute Genomics Platform"/>
            <consortium name="The Broad Institute Genome Sequencing Center for Infectious Disease"/>
            <person name="Wu L."/>
            <person name="Ma J."/>
        </authorList>
    </citation>
    <scope>NUCLEOTIDE SEQUENCE [LARGE SCALE GENOMIC DNA]</scope>
    <source>
        <strain evidence="8">CGMCC 1.15277</strain>
    </source>
</reference>
<evidence type="ECO:0000256" key="1">
    <source>
        <dbReference type="ARBA" id="ARBA00004651"/>
    </source>
</evidence>
<feature type="transmembrane region" description="Helical" evidence="6">
    <location>
        <begin position="53"/>
        <end position="74"/>
    </location>
</feature>
<evidence type="ECO:0000313" key="8">
    <source>
        <dbReference type="Proteomes" id="UP001596266"/>
    </source>
</evidence>
<dbReference type="NCBIfam" id="TIGR02454">
    <property type="entry name" value="ECF_T_CbiQ"/>
    <property type="match status" value="1"/>
</dbReference>
<keyword evidence="8" id="KW-1185">Reference proteome</keyword>
<feature type="transmembrane region" description="Helical" evidence="6">
    <location>
        <begin position="81"/>
        <end position="98"/>
    </location>
</feature>
<feature type="transmembrane region" description="Helical" evidence="6">
    <location>
        <begin position="241"/>
        <end position="261"/>
    </location>
</feature>
<keyword evidence="2" id="KW-1003">Cell membrane</keyword>
<evidence type="ECO:0000256" key="5">
    <source>
        <dbReference type="ARBA" id="ARBA00023136"/>
    </source>
</evidence>
<sequence>MTLLLHRPAEVTRTDAVRPAPTVSLPAVVSATAKVLAALASVVAVVAVPARMVWPYLVDLAIVLAVLAVARVPWRRLRRALLVEAPFAAFAVLVPFVAAGPRVHVAGIGLSVPGLWSAWGLVAKATLGALTALCVAATTRGPDLLDALHDLRLPARLVEIASFMVRYLDVVRDQWQRMGIARASRGFTARRPRDWVVMAQSLGTLFVACYERGERVHVAMLSRGYTGSLPRIAAPERRTRWWPVVLPAALVVAVTVCARWWV</sequence>
<proteinExistence type="predicted"/>
<dbReference type="PANTHER" id="PTHR34857">
    <property type="entry name" value="SLL0384 PROTEIN"/>
    <property type="match status" value="1"/>
</dbReference>
<keyword evidence="4 6" id="KW-1133">Transmembrane helix</keyword>
<evidence type="ECO:0000256" key="6">
    <source>
        <dbReference type="SAM" id="Phobius"/>
    </source>
</evidence>
<dbReference type="InterPro" id="IPR051611">
    <property type="entry name" value="ECF_transporter_component"/>
</dbReference>
<feature type="transmembrane region" description="Helical" evidence="6">
    <location>
        <begin position="23"/>
        <end position="47"/>
    </location>
</feature>
<protein>
    <submittedName>
        <fullName evidence="7">Cobalt ECF transporter T component CbiQ</fullName>
    </submittedName>
</protein>
<evidence type="ECO:0000313" key="7">
    <source>
        <dbReference type="EMBL" id="MFC6397651.1"/>
    </source>
</evidence>
<dbReference type="InterPro" id="IPR012809">
    <property type="entry name" value="ECF_CbiQ"/>
</dbReference>
<feature type="transmembrane region" description="Helical" evidence="6">
    <location>
        <begin position="118"/>
        <end position="138"/>
    </location>
</feature>
<dbReference type="Proteomes" id="UP001596266">
    <property type="component" value="Unassembled WGS sequence"/>
</dbReference>
<dbReference type="RefSeq" id="WP_343886184.1">
    <property type="nucleotide sequence ID" value="NZ_BAAAKI010000013.1"/>
</dbReference>
<dbReference type="PANTHER" id="PTHR34857:SF2">
    <property type="entry name" value="SLL0384 PROTEIN"/>
    <property type="match status" value="1"/>
</dbReference>
<evidence type="ECO:0000256" key="2">
    <source>
        <dbReference type="ARBA" id="ARBA00022475"/>
    </source>
</evidence>
<keyword evidence="5 6" id="KW-0472">Membrane</keyword>
<evidence type="ECO:0000256" key="3">
    <source>
        <dbReference type="ARBA" id="ARBA00022692"/>
    </source>
</evidence>
<comment type="caution">
    <text evidence="7">The sequence shown here is derived from an EMBL/GenBank/DDBJ whole genome shotgun (WGS) entry which is preliminary data.</text>
</comment>
<gene>
    <name evidence="7" type="primary">cbiQ</name>
    <name evidence="7" type="ORF">ACFP57_11755</name>
</gene>
<accession>A0ABW1X2V7</accession>
<organism evidence="7 8">
    <name type="scientific">Luteococcus sanguinis</name>
    <dbReference type="NCBI Taxonomy" id="174038"/>
    <lineage>
        <taxon>Bacteria</taxon>
        <taxon>Bacillati</taxon>
        <taxon>Actinomycetota</taxon>
        <taxon>Actinomycetes</taxon>
        <taxon>Propionibacteriales</taxon>
        <taxon>Propionibacteriaceae</taxon>
        <taxon>Luteococcus</taxon>
    </lineage>
</organism>
<comment type="subcellular location">
    <subcellularLocation>
        <location evidence="1">Cell membrane</location>
        <topology evidence="1">Multi-pass membrane protein</topology>
    </subcellularLocation>
</comment>
<dbReference type="InterPro" id="IPR003339">
    <property type="entry name" value="ABC/ECF_trnsptr_transmembrane"/>
</dbReference>
<name>A0ABW1X2V7_9ACTN</name>
<dbReference type="CDD" id="cd16914">
    <property type="entry name" value="EcfT"/>
    <property type="match status" value="1"/>
</dbReference>